<dbReference type="AlphaFoldDB" id="D2ZYI4"/>
<name>D2ZYI4_NEIM2</name>
<protein>
    <submittedName>
        <fullName evidence="1">Uncharacterized protein</fullName>
    </submittedName>
</protein>
<reference evidence="1 2" key="1">
    <citation type="submission" date="2009-10" db="EMBL/GenBank/DDBJ databases">
        <authorList>
            <person name="Weinstock G."/>
            <person name="Sodergren E."/>
            <person name="Clifton S."/>
            <person name="Fulton L."/>
            <person name="Fulton B."/>
            <person name="Courtney L."/>
            <person name="Fronick C."/>
            <person name="Harrison M."/>
            <person name="Strong C."/>
            <person name="Farmer C."/>
            <person name="Delahaunty K."/>
            <person name="Markovic C."/>
            <person name="Hall O."/>
            <person name="Minx P."/>
            <person name="Tomlinson C."/>
            <person name="Mitreva M."/>
            <person name="Nelson J."/>
            <person name="Hou S."/>
            <person name="Wollam A."/>
            <person name="Pepin K.H."/>
            <person name="Johnson M."/>
            <person name="Bhonagiri V."/>
            <person name="Nash W.E."/>
            <person name="Warren W."/>
            <person name="Chinwalla A."/>
            <person name="Mardis E.R."/>
            <person name="Wilson R.K."/>
        </authorList>
    </citation>
    <scope>NUCLEOTIDE SEQUENCE [LARGE SCALE GENOMIC DNA]</scope>
    <source>
        <strain evidence="2">ATCC 25996 / DSM 4631 / NCTC 10774 / M26</strain>
    </source>
</reference>
<dbReference type="EMBL" id="ACDX02000014">
    <property type="protein sequence ID" value="EFC87783.1"/>
    <property type="molecule type" value="Genomic_DNA"/>
</dbReference>
<proteinExistence type="predicted"/>
<accession>D2ZYI4</accession>
<sequence length="53" mass="5904">MGFAHEANSSDDRLIRTAVGFAGKAHAMACKKQKWCAIIAHRRFLTFSDDPKP</sequence>
<evidence type="ECO:0000313" key="2">
    <source>
        <dbReference type="Proteomes" id="UP000003344"/>
    </source>
</evidence>
<comment type="caution">
    <text evidence="1">The sequence shown here is derived from an EMBL/GenBank/DDBJ whole genome shotgun (WGS) entry which is preliminary data.</text>
</comment>
<dbReference type="STRING" id="546266.NEIMUCOT_05695"/>
<organism evidence="1 2">
    <name type="scientific">Neisseria mucosa (strain ATCC 25996 / DSM 4631 / NCTC 10774 / M26)</name>
    <dbReference type="NCBI Taxonomy" id="546266"/>
    <lineage>
        <taxon>Bacteria</taxon>
        <taxon>Pseudomonadati</taxon>
        <taxon>Pseudomonadota</taxon>
        <taxon>Betaproteobacteria</taxon>
        <taxon>Neisseriales</taxon>
        <taxon>Neisseriaceae</taxon>
        <taxon>Neisseria</taxon>
    </lineage>
</organism>
<evidence type="ECO:0000313" key="1">
    <source>
        <dbReference type="EMBL" id="EFC87783.1"/>
    </source>
</evidence>
<dbReference type="Proteomes" id="UP000003344">
    <property type="component" value="Unassembled WGS sequence"/>
</dbReference>
<gene>
    <name evidence="1" type="ORF">NEIMUCOT_05695</name>
</gene>